<dbReference type="InterPro" id="IPR021109">
    <property type="entry name" value="Peptidase_aspartic_dom_sf"/>
</dbReference>
<evidence type="ECO:0000313" key="9">
    <source>
        <dbReference type="Proteomes" id="UP000591131"/>
    </source>
</evidence>
<keyword evidence="2" id="KW-0645">Protease</keyword>
<dbReference type="Gene3D" id="2.40.70.10">
    <property type="entry name" value="Acid Proteases"/>
    <property type="match status" value="2"/>
</dbReference>
<sequence length="322" mass="35578">MDTGLSGTYVVYKNWYEKTYGKDACKQFPKGCYSCPGSCNPYAEEKHLTTFEDGTTMTSVLHQGTLVIGKHQLSMQFSLIIDFKPLPSNPEQKPENYIGLALTSRSNPQTVTSELYNKKIIKKYALSICSPGDVMSFTGAVIFGDWNGLCGIKSTVTTIPMTQPHRHPAIDSRLLSYGLVSPTGKTFTLQVQQIPAIYDTGTFSIALPKSIFDTLLENIPSMAGPGVEVKFIRGIWRITDKGYSSLPTLTFSVGDLQRPLIIRIPPKKYTMLCDGKWCALTITSYDGSDVILGRPYLTTYFSSYDLKPLTVSMAEYASGKKA</sequence>
<keyword evidence="4" id="KW-0064">Aspartyl protease</keyword>
<protein>
    <recommendedName>
        <fullName evidence="7">Peptidase A1 domain-containing protein</fullName>
    </recommendedName>
</protein>
<feature type="domain" description="Peptidase A1" evidence="7">
    <location>
        <begin position="1"/>
        <end position="314"/>
    </location>
</feature>
<dbReference type="PROSITE" id="PS51767">
    <property type="entry name" value="PEPTIDASE_A1"/>
    <property type="match status" value="1"/>
</dbReference>
<evidence type="ECO:0000256" key="5">
    <source>
        <dbReference type="ARBA" id="ARBA00022801"/>
    </source>
</evidence>
<evidence type="ECO:0000256" key="2">
    <source>
        <dbReference type="ARBA" id="ARBA00022670"/>
    </source>
</evidence>
<keyword evidence="9" id="KW-1185">Reference proteome</keyword>
<comment type="similarity">
    <text evidence="1">Belongs to the peptidase A1 family.</text>
</comment>
<dbReference type="EMBL" id="JAAPAO010000085">
    <property type="protein sequence ID" value="KAF4673325.1"/>
    <property type="molecule type" value="Genomic_DNA"/>
</dbReference>
<dbReference type="AlphaFoldDB" id="A0A7J6MP30"/>
<dbReference type="GO" id="GO:0004190">
    <property type="term" value="F:aspartic-type endopeptidase activity"/>
    <property type="evidence" value="ECO:0007669"/>
    <property type="project" value="UniProtKB-KW"/>
</dbReference>
<reference evidence="8 9" key="1">
    <citation type="submission" date="2020-04" db="EMBL/GenBank/DDBJ databases">
        <title>Perkinsus chesapeaki whole genome sequence.</title>
        <authorList>
            <person name="Bogema D.R."/>
        </authorList>
    </citation>
    <scope>NUCLEOTIDE SEQUENCE [LARGE SCALE GENOMIC DNA]</scope>
    <source>
        <strain evidence="8">ATCC PRA-425</strain>
    </source>
</reference>
<name>A0A7J6MP30_PERCH</name>
<keyword evidence="5" id="KW-0378">Hydrolase</keyword>
<keyword evidence="6" id="KW-0865">Zymogen</keyword>
<dbReference type="SUPFAM" id="SSF50630">
    <property type="entry name" value="Acid proteases"/>
    <property type="match status" value="1"/>
</dbReference>
<evidence type="ECO:0000259" key="7">
    <source>
        <dbReference type="PROSITE" id="PS51767"/>
    </source>
</evidence>
<dbReference type="Pfam" id="PF00026">
    <property type="entry name" value="Asp"/>
    <property type="match status" value="1"/>
</dbReference>
<proteinExistence type="inferred from homology"/>
<evidence type="ECO:0000256" key="3">
    <source>
        <dbReference type="ARBA" id="ARBA00022729"/>
    </source>
</evidence>
<dbReference type="GO" id="GO:0006508">
    <property type="term" value="P:proteolysis"/>
    <property type="evidence" value="ECO:0007669"/>
    <property type="project" value="UniProtKB-KW"/>
</dbReference>
<gene>
    <name evidence="8" type="ORF">FOL47_010676</name>
</gene>
<dbReference type="InterPro" id="IPR033121">
    <property type="entry name" value="PEPTIDASE_A1"/>
</dbReference>
<organism evidence="8 9">
    <name type="scientific">Perkinsus chesapeaki</name>
    <name type="common">Clam parasite</name>
    <name type="synonym">Perkinsus andrewsi</name>
    <dbReference type="NCBI Taxonomy" id="330153"/>
    <lineage>
        <taxon>Eukaryota</taxon>
        <taxon>Sar</taxon>
        <taxon>Alveolata</taxon>
        <taxon>Perkinsozoa</taxon>
        <taxon>Perkinsea</taxon>
        <taxon>Perkinsida</taxon>
        <taxon>Perkinsidae</taxon>
        <taxon>Perkinsus</taxon>
    </lineage>
</organism>
<dbReference type="Proteomes" id="UP000591131">
    <property type="component" value="Unassembled WGS sequence"/>
</dbReference>
<evidence type="ECO:0000256" key="4">
    <source>
        <dbReference type="ARBA" id="ARBA00022750"/>
    </source>
</evidence>
<evidence type="ECO:0000256" key="6">
    <source>
        <dbReference type="ARBA" id="ARBA00023145"/>
    </source>
</evidence>
<comment type="caution">
    <text evidence="8">The sequence shown here is derived from an EMBL/GenBank/DDBJ whole genome shotgun (WGS) entry which is preliminary data.</text>
</comment>
<dbReference type="InterPro" id="IPR001461">
    <property type="entry name" value="Aspartic_peptidase_A1"/>
</dbReference>
<evidence type="ECO:0000313" key="8">
    <source>
        <dbReference type="EMBL" id="KAF4673325.1"/>
    </source>
</evidence>
<accession>A0A7J6MP30</accession>
<keyword evidence="3" id="KW-0732">Signal</keyword>
<dbReference type="PANTHER" id="PTHR47965">
    <property type="entry name" value="ASPARTYL PROTEASE-RELATED"/>
    <property type="match status" value="1"/>
</dbReference>
<evidence type="ECO:0000256" key="1">
    <source>
        <dbReference type="ARBA" id="ARBA00007447"/>
    </source>
</evidence>
<dbReference type="PANTHER" id="PTHR47965:SF12">
    <property type="entry name" value="ASPARTIC PROTEINASE 3-RELATED"/>
    <property type="match status" value="1"/>
</dbReference>